<dbReference type="EMBL" id="MN739043">
    <property type="protein sequence ID" value="QHS85444.1"/>
    <property type="molecule type" value="Genomic_DNA"/>
</dbReference>
<name>A0A6C0B0X3_9ZZZZ</name>
<evidence type="ECO:0000313" key="1">
    <source>
        <dbReference type="EMBL" id="QHS85444.1"/>
    </source>
</evidence>
<dbReference type="AlphaFoldDB" id="A0A6C0B0X3"/>
<evidence type="ECO:0008006" key="2">
    <source>
        <dbReference type="Google" id="ProtNLM"/>
    </source>
</evidence>
<reference evidence="1" key="1">
    <citation type="journal article" date="2020" name="Nature">
        <title>Giant virus diversity and host interactions through global metagenomics.</title>
        <authorList>
            <person name="Schulz F."/>
            <person name="Roux S."/>
            <person name="Paez-Espino D."/>
            <person name="Jungbluth S."/>
            <person name="Walsh D.A."/>
            <person name="Denef V.J."/>
            <person name="McMahon K.D."/>
            <person name="Konstantinidis K.T."/>
            <person name="Eloe-Fadrosh E.A."/>
            <person name="Kyrpides N.C."/>
            <person name="Woyke T."/>
        </authorList>
    </citation>
    <scope>NUCLEOTIDE SEQUENCE</scope>
    <source>
        <strain evidence="1">GVMAG-M-3300009182-78</strain>
    </source>
</reference>
<proteinExistence type="predicted"/>
<organism evidence="1">
    <name type="scientific">viral metagenome</name>
    <dbReference type="NCBI Taxonomy" id="1070528"/>
    <lineage>
        <taxon>unclassified sequences</taxon>
        <taxon>metagenomes</taxon>
        <taxon>organismal metagenomes</taxon>
    </lineage>
</organism>
<protein>
    <recommendedName>
        <fullName evidence="2">C2H2-type domain-containing protein</fullName>
    </recommendedName>
</protein>
<accession>A0A6C0B0X3</accession>
<sequence length="318" mass="36600">MNPNKKSSKNENNYFCKNCDFVTSRKSQMTRHESTAKHFFLSNPNKILTKKVPLDFPCKCGKVYKHLSSLCAHKKKCPVSEICEEVCDSSANALNTLTSLFKEQLIENHKLSTIVLDVVKENKELSDLMKEQNKHIIELAGKVGGNTINNTTNHFNLNFFLNEQCKDALNITDFVNTIKLQLSDLDMMGKIGYTEGISKIFIRGLKELDVFKRPIHCSDLKRETLYIKDKDAWEKENSENIKIKQAIKYIEHQNMKQLPGWVKENPSSEDTESRKHMDYIHILHESMGGSSTESQEKKHGKIIRNIAKEVVIEKQTHQ</sequence>